<dbReference type="PANTHER" id="PTHR30204:SF97">
    <property type="entry name" value="MERR FAMILY REGULATORY PROTEIN"/>
    <property type="match status" value="1"/>
</dbReference>
<dbReference type="Proteomes" id="UP000470246">
    <property type="component" value="Unassembled WGS sequence"/>
</dbReference>
<evidence type="ECO:0000256" key="1">
    <source>
        <dbReference type="ARBA" id="ARBA00023125"/>
    </source>
</evidence>
<keyword evidence="1" id="KW-0238">DNA-binding</keyword>
<keyword evidence="4" id="KW-1185">Reference proteome</keyword>
<comment type="caution">
    <text evidence="3">The sequence shown here is derived from an EMBL/GenBank/DDBJ whole genome shotgun (WGS) entry which is preliminary data.</text>
</comment>
<evidence type="ECO:0000313" key="4">
    <source>
        <dbReference type="Proteomes" id="UP000470246"/>
    </source>
</evidence>
<dbReference type="SUPFAM" id="SSF46955">
    <property type="entry name" value="Putative DNA-binding domain"/>
    <property type="match status" value="1"/>
</dbReference>
<evidence type="ECO:0000313" key="3">
    <source>
        <dbReference type="EMBL" id="NEK59989.1"/>
    </source>
</evidence>
<dbReference type="PANTHER" id="PTHR30204">
    <property type="entry name" value="REDOX-CYCLING DRUG-SENSING TRANSCRIPTIONAL ACTIVATOR SOXR"/>
    <property type="match status" value="1"/>
</dbReference>
<dbReference type="SMART" id="SM00871">
    <property type="entry name" value="AraC_E_bind"/>
    <property type="match status" value="1"/>
</dbReference>
<dbReference type="Gene3D" id="3.20.80.10">
    <property type="entry name" value="Regulatory factor, effector binding domain"/>
    <property type="match status" value="1"/>
</dbReference>
<dbReference type="InterPro" id="IPR000551">
    <property type="entry name" value="MerR-type_HTH_dom"/>
</dbReference>
<dbReference type="PROSITE" id="PS50937">
    <property type="entry name" value="HTH_MERR_2"/>
    <property type="match status" value="1"/>
</dbReference>
<dbReference type="InterPro" id="IPR011256">
    <property type="entry name" value="Reg_factor_effector_dom_sf"/>
</dbReference>
<protein>
    <submittedName>
        <fullName evidence="3">MerR family transcriptional regulator</fullName>
    </submittedName>
</protein>
<sequence>MDEHLLRVGDFLRRTRLSPKALRLYGAQGLLVPDRVDPRTGYRQYGAGQVERARLIGVLRAAGMPLATVRAVVDLTGTDRLAAVDAWWAGVEADLRRRRELVAYLHRRAEREDRAAPDRDGVTVREVPAATLLTVERRLTVEALDGFITSAREAIEEQLRTSGAARAGALRVAYHGMVTEDSDGPVEVAVPFTGAVDPADGLRVRRRPPGREALTRLTRAEAEFPRILDAYDVVARWCDDAALTRTGSPAEVYLSARDVAPDEPHLEVAWPVR</sequence>
<dbReference type="GO" id="GO:0003700">
    <property type="term" value="F:DNA-binding transcription factor activity"/>
    <property type="evidence" value="ECO:0007669"/>
    <property type="project" value="InterPro"/>
</dbReference>
<gene>
    <name evidence="3" type="ORF">GCU56_19215</name>
</gene>
<dbReference type="SMART" id="SM00422">
    <property type="entry name" value="HTH_MERR"/>
    <property type="match status" value="1"/>
</dbReference>
<name>A0A7K3W525_9ACTN</name>
<accession>A0A7K3W525</accession>
<dbReference type="GO" id="GO:0003677">
    <property type="term" value="F:DNA binding"/>
    <property type="evidence" value="ECO:0007669"/>
    <property type="project" value="UniProtKB-KW"/>
</dbReference>
<dbReference type="Gene3D" id="1.10.1660.10">
    <property type="match status" value="1"/>
</dbReference>
<reference evidence="3 4" key="1">
    <citation type="submission" date="2020-02" db="EMBL/GenBank/DDBJ databases">
        <title>Geodermatophilus sabuli CPCC 205279 I12A-02694.</title>
        <authorList>
            <person name="Jiang Z."/>
        </authorList>
    </citation>
    <scope>NUCLEOTIDE SEQUENCE [LARGE SCALE GENOMIC DNA]</scope>
    <source>
        <strain evidence="3 4">I12A-02694</strain>
    </source>
</reference>
<evidence type="ECO:0000259" key="2">
    <source>
        <dbReference type="PROSITE" id="PS50937"/>
    </source>
</evidence>
<organism evidence="3 4">
    <name type="scientific">Geodermatophilus sabuli</name>
    <dbReference type="NCBI Taxonomy" id="1564158"/>
    <lineage>
        <taxon>Bacteria</taxon>
        <taxon>Bacillati</taxon>
        <taxon>Actinomycetota</taxon>
        <taxon>Actinomycetes</taxon>
        <taxon>Geodermatophilales</taxon>
        <taxon>Geodermatophilaceae</taxon>
        <taxon>Geodermatophilus</taxon>
    </lineage>
</organism>
<dbReference type="SUPFAM" id="SSF55136">
    <property type="entry name" value="Probable bacterial effector-binding domain"/>
    <property type="match status" value="1"/>
</dbReference>
<dbReference type="InterPro" id="IPR010499">
    <property type="entry name" value="AraC_E-bd"/>
</dbReference>
<dbReference type="InterPro" id="IPR009061">
    <property type="entry name" value="DNA-bd_dom_put_sf"/>
</dbReference>
<dbReference type="Pfam" id="PF13411">
    <property type="entry name" value="MerR_1"/>
    <property type="match status" value="1"/>
</dbReference>
<dbReference type="EMBL" id="JAAGWF010000022">
    <property type="protein sequence ID" value="NEK59989.1"/>
    <property type="molecule type" value="Genomic_DNA"/>
</dbReference>
<dbReference type="AlphaFoldDB" id="A0A7K3W525"/>
<proteinExistence type="predicted"/>
<dbReference type="RefSeq" id="WP_163483346.1">
    <property type="nucleotide sequence ID" value="NZ_JAAGWF010000022.1"/>
</dbReference>
<dbReference type="InterPro" id="IPR047057">
    <property type="entry name" value="MerR_fam"/>
</dbReference>
<feature type="domain" description="HTH merR-type" evidence="2">
    <location>
        <begin position="5"/>
        <end position="75"/>
    </location>
</feature>